<keyword evidence="5" id="KW-0732">Signal</keyword>
<organism evidence="7 8">
    <name type="scientific">Effrenium voratum</name>
    <dbReference type="NCBI Taxonomy" id="2562239"/>
    <lineage>
        <taxon>Eukaryota</taxon>
        <taxon>Sar</taxon>
        <taxon>Alveolata</taxon>
        <taxon>Dinophyceae</taxon>
        <taxon>Suessiales</taxon>
        <taxon>Symbiodiniaceae</taxon>
        <taxon>Effrenium</taxon>
    </lineage>
</organism>
<evidence type="ECO:0000256" key="5">
    <source>
        <dbReference type="SAM" id="SignalP"/>
    </source>
</evidence>
<gene>
    <name evidence="6" type="ORF">EVOR1521_LOCUS14179</name>
    <name evidence="7" type="ORF">EVOR1521_LOCUS14180</name>
</gene>
<feature type="repeat" description="ANK" evidence="3">
    <location>
        <begin position="136"/>
        <end position="168"/>
    </location>
</feature>
<evidence type="ECO:0000313" key="7">
    <source>
        <dbReference type="EMBL" id="CAJ1388273.1"/>
    </source>
</evidence>
<evidence type="ECO:0000313" key="6">
    <source>
        <dbReference type="EMBL" id="CAJ1388272.1"/>
    </source>
</evidence>
<dbReference type="InterPro" id="IPR036770">
    <property type="entry name" value="Ankyrin_rpt-contain_sf"/>
</dbReference>
<dbReference type="Gene3D" id="1.25.40.20">
    <property type="entry name" value="Ankyrin repeat-containing domain"/>
    <property type="match status" value="1"/>
</dbReference>
<feature type="region of interest" description="Disordered" evidence="4">
    <location>
        <begin position="104"/>
        <end position="125"/>
    </location>
</feature>
<dbReference type="PROSITE" id="PS50088">
    <property type="entry name" value="ANK_REPEAT"/>
    <property type="match status" value="2"/>
</dbReference>
<accession>A0AA36MW00</accession>
<feature type="chain" id="PRO_5041588997" evidence="5">
    <location>
        <begin position="23"/>
        <end position="246"/>
    </location>
</feature>
<feature type="signal peptide" evidence="5">
    <location>
        <begin position="1"/>
        <end position="22"/>
    </location>
</feature>
<dbReference type="SMART" id="SM00248">
    <property type="entry name" value="ANK"/>
    <property type="match status" value="3"/>
</dbReference>
<sequence length="246" mass="26629">MRLLRLVLLCRCAAETAEPAQAQALMQTASSALPTVHTRLENSVADLDESTLMHEEEDVRNDAGEIRSALEVAKDDFGRYNAFGLFGLLPLLLAGLLPFATRQGHAPKGPKLPKEPKEEKDGKEKVEARTCERDSFGCTALHLAAHRAAADEVAELLHDDVDVDSREAWDETPLHMAARAGSLACCKLLLGAKADLNALNADGRTPILLACDESVCDYLLDLGAALPCKDEDLPPTLSSLILRRLL</sequence>
<dbReference type="PROSITE" id="PS50297">
    <property type="entry name" value="ANK_REP_REGION"/>
    <property type="match status" value="1"/>
</dbReference>
<feature type="compositionally biased region" description="Basic and acidic residues" evidence="4">
    <location>
        <begin position="112"/>
        <end position="125"/>
    </location>
</feature>
<keyword evidence="2 3" id="KW-0040">ANK repeat</keyword>
<keyword evidence="1" id="KW-0677">Repeat</keyword>
<reference evidence="7" key="1">
    <citation type="submission" date="2023-08" db="EMBL/GenBank/DDBJ databases">
        <authorList>
            <person name="Chen Y."/>
            <person name="Shah S."/>
            <person name="Dougan E. K."/>
            <person name="Thang M."/>
            <person name="Chan C."/>
        </authorList>
    </citation>
    <scope>NUCLEOTIDE SEQUENCE</scope>
</reference>
<dbReference type="InterPro" id="IPR002110">
    <property type="entry name" value="Ankyrin_rpt"/>
</dbReference>
<proteinExistence type="predicted"/>
<dbReference type="PANTHER" id="PTHR24171">
    <property type="entry name" value="ANKYRIN REPEAT DOMAIN-CONTAINING PROTEIN 39-RELATED"/>
    <property type="match status" value="1"/>
</dbReference>
<evidence type="ECO:0000256" key="3">
    <source>
        <dbReference type="PROSITE-ProRule" id="PRU00023"/>
    </source>
</evidence>
<dbReference type="SUPFAM" id="SSF48403">
    <property type="entry name" value="Ankyrin repeat"/>
    <property type="match status" value="1"/>
</dbReference>
<protein>
    <submittedName>
        <fullName evidence="7">Uncharacterized protein</fullName>
    </submittedName>
</protein>
<name>A0AA36MW00_9DINO</name>
<comment type="caution">
    <text evidence="7">The sequence shown here is derived from an EMBL/GenBank/DDBJ whole genome shotgun (WGS) entry which is preliminary data.</text>
</comment>
<evidence type="ECO:0000313" key="8">
    <source>
        <dbReference type="Proteomes" id="UP001178507"/>
    </source>
</evidence>
<evidence type="ECO:0000256" key="2">
    <source>
        <dbReference type="ARBA" id="ARBA00023043"/>
    </source>
</evidence>
<keyword evidence="8" id="KW-1185">Reference proteome</keyword>
<feature type="repeat" description="ANK" evidence="3">
    <location>
        <begin position="169"/>
        <end position="201"/>
    </location>
</feature>
<dbReference type="EMBL" id="CAUJNA010001663">
    <property type="protein sequence ID" value="CAJ1388273.1"/>
    <property type="molecule type" value="Genomic_DNA"/>
</dbReference>
<dbReference type="Proteomes" id="UP001178507">
    <property type="component" value="Unassembled WGS sequence"/>
</dbReference>
<dbReference type="EMBL" id="CAUJNA010001663">
    <property type="protein sequence ID" value="CAJ1388272.1"/>
    <property type="molecule type" value="Genomic_DNA"/>
</dbReference>
<evidence type="ECO:0000256" key="4">
    <source>
        <dbReference type="SAM" id="MobiDB-lite"/>
    </source>
</evidence>
<evidence type="ECO:0000256" key="1">
    <source>
        <dbReference type="ARBA" id="ARBA00022737"/>
    </source>
</evidence>
<dbReference type="Pfam" id="PF12796">
    <property type="entry name" value="Ank_2"/>
    <property type="match status" value="1"/>
</dbReference>
<dbReference type="AlphaFoldDB" id="A0AA36MW00"/>